<evidence type="ECO:0000256" key="2">
    <source>
        <dbReference type="ARBA" id="ARBA00022723"/>
    </source>
</evidence>
<dbReference type="RefSeq" id="XP_017786288.1">
    <property type="nucleotide sequence ID" value="XM_017930799.1"/>
</dbReference>
<evidence type="ECO:0000313" key="12">
    <source>
        <dbReference type="RefSeq" id="XP_017786288.1"/>
    </source>
</evidence>
<dbReference type="SMART" id="SM00355">
    <property type="entry name" value="ZnF_C2H2"/>
    <property type="match status" value="10"/>
</dbReference>
<feature type="domain" description="C2H2-type" evidence="10">
    <location>
        <begin position="303"/>
        <end position="325"/>
    </location>
</feature>
<feature type="domain" description="C2H2-type" evidence="10">
    <location>
        <begin position="366"/>
        <end position="394"/>
    </location>
</feature>
<evidence type="ECO:0000256" key="9">
    <source>
        <dbReference type="PROSITE-ProRule" id="PRU00042"/>
    </source>
</evidence>
<accession>A0ABM1NHI8</accession>
<feature type="domain" description="C2H2-type" evidence="10">
    <location>
        <begin position="338"/>
        <end position="365"/>
    </location>
</feature>
<comment type="subcellular location">
    <subcellularLocation>
        <location evidence="1">Nucleus</location>
    </subcellularLocation>
</comment>
<reference evidence="12" key="1">
    <citation type="submission" date="2025-08" db="UniProtKB">
        <authorList>
            <consortium name="RefSeq"/>
        </authorList>
    </citation>
    <scope>IDENTIFICATION</scope>
    <source>
        <tissue evidence="12">Whole Larva</tissue>
    </source>
</reference>
<name>A0ABM1NHI8_NICVS</name>
<evidence type="ECO:0000256" key="6">
    <source>
        <dbReference type="ARBA" id="ARBA00023125"/>
    </source>
</evidence>
<keyword evidence="2" id="KW-0479">Metal-binding</keyword>
<keyword evidence="3" id="KW-0677">Repeat</keyword>
<evidence type="ECO:0000256" key="7">
    <source>
        <dbReference type="ARBA" id="ARBA00023242"/>
    </source>
</evidence>
<keyword evidence="11" id="KW-1185">Reference proteome</keyword>
<evidence type="ECO:0000256" key="1">
    <source>
        <dbReference type="ARBA" id="ARBA00004123"/>
    </source>
</evidence>
<evidence type="ECO:0000256" key="3">
    <source>
        <dbReference type="ARBA" id="ARBA00022737"/>
    </source>
</evidence>
<dbReference type="PROSITE" id="PS00028">
    <property type="entry name" value="ZINC_FINGER_C2H2_1"/>
    <property type="match status" value="6"/>
</dbReference>
<comment type="similarity">
    <text evidence="8">Belongs to the snail C2H2-type zinc-finger protein family.</text>
</comment>
<dbReference type="Pfam" id="PF13912">
    <property type="entry name" value="zf-C2H2_6"/>
    <property type="match status" value="1"/>
</dbReference>
<dbReference type="Proteomes" id="UP000695000">
    <property type="component" value="Unplaced"/>
</dbReference>
<feature type="domain" description="C2H2-type" evidence="10">
    <location>
        <begin position="479"/>
        <end position="506"/>
    </location>
</feature>
<dbReference type="PANTHER" id="PTHR24388">
    <property type="entry name" value="ZINC FINGER PROTEIN"/>
    <property type="match status" value="1"/>
</dbReference>
<keyword evidence="6" id="KW-0238">DNA-binding</keyword>
<evidence type="ECO:0000256" key="5">
    <source>
        <dbReference type="ARBA" id="ARBA00022833"/>
    </source>
</evidence>
<dbReference type="PANTHER" id="PTHR24388:SF54">
    <property type="entry name" value="PROTEIN ESCARGOT"/>
    <property type="match status" value="1"/>
</dbReference>
<dbReference type="GeneID" id="108569293"/>
<sequence length="557" mass="65031">MPNKTFQEVPYYARPQCAQQSQYIPAISSTNYNQQQLYDYYYNQKPQYEHSDWMPENQMKLPDKVDSIDIYNNKELSPASCCSNLDPFKDQQWYNKSYIEYPSCSQMNCEQTGGPVKYCSIKNNYDCMQQLDYNQEAFMDVLNFESMALDQQTEDSNEESDIVVEESDEESYVERKFSCTICNVVYSPVGNQFYFLTPESPLTMSSQKPVYTKLVELVGKLNEGSYLCGQCLNLVNTIDNLEHKFLGFKKDLVSKFESTNGVKVKLPQNHCVHKMTCKTCKKVISLRAVFKVHTKKHRLPVNYLCDVCGRRFTKLTKFKMHYNTHKRKLCEAVKIEAFVCKICKKPFRTKSNLNDHQNFCSNKLPFKCKLCDKSFPTSTKLKNHARLKHDKKFASICSICNLGFVKISDYKTHMISHSANKKFTCPQCGRTYKTLSNLKFHMKFHNDKLPFNCTICSKGFMRKEYLESHVNKHTGQRNFHCQICKKSFVSQKNLDAHLKYHDGNVTKKSCNVCGKLISKGLEDHMRTHSKLKEIECDKCEMRFNTKSALFKHRKRKH</sequence>
<dbReference type="SUPFAM" id="SSF57667">
    <property type="entry name" value="beta-beta-alpha zinc fingers"/>
    <property type="match status" value="5"/>
</dbReference>
<dbReference type="Pfam" id="PF13894">
    <property type="entry name" value="zf-C2H2_4"/>
    <property type="match status" value="1"/>
</dbReference>
<dbReference type="PROSITE" id="PS50157">
    <property type="entry name" value="ZINC_FINGER_C2H2_2"/>
    <property type="match status" value="8"/>
</dbReference>
<evidence type="ECO:0000259" key="10">
    <source>
        <dbReference type="PROSITE" id="PS50157"/>
    </source>
</evidence>
<feature type="domain" description="C2H2-type" evidence="10">
    <location>
        <begin position="451"/>
        <end position="478"/>
    </location>
</feature>
<dbReference type="Gene3D" id="3.30.160.60">
    <property type="entry name" value="Classic Zinc Finger"/>
    <property type="match status" value="6"/>
</dbReference>
<feature type="domain" description="C2H2-type" evidence="10">
    <location>
        <begin position="423"/>
        <end position="450"/>
    </location>
</feature>
<keyword evidence="7" id="KW-0539">Nucleus</keyword>
<gene>
    <name evidence="12" type="primary">LOC108569293</name>
</gene>
<dbReference type="InterPro" id="IPR013087">
    <property type="entry name" value="Znf_C2H2_type"/>
</dbReference>
<feature type="domain" description="C2H2-type" evidence="10">
    <location>
        <begin position="395"/>
        <end position="422"/>
    </location>
</feature>
<keyword evidence="4 9" id="KW-0863">Zinc-finger</keyword>
<evidence type="ECO:0000313" key="11">
    <source>
        <dbReference type="Proteomes" id="UP000695000"/>
    </source>
</evidence>
<keyword evidence="5" id="KW-0862">Zinc</keyword>
<organism evidence="11 12">
    <name type="scientific">Nicrophorus vespilloides</name>
    <name type="common">Boreal carrion beetle</name>
    <dbReference type="NCBI Taxonomy" id="110193"/>
    <lineage>
        <taxon>Eukaryota</taxon>
        <taxon>Metazoa</taxon>
        <taxon>Ecdysozoa</taxon>
        <taxon>Arthropoda</taxon>
        <taxon>Hexapoda</taxon>
        <taxon>Insecta</taxon>
        <taxon>Pterygota</taxon>
        <taxon>Neoptera</taxon>
        <taxon>Endopterygota</taxon>
        <taxon>Coleoptera</taxon>
        <taxon>Polyphaga</taxon>
        <taxon>Staphyliniformia</taxon>
        <taxon>Silphidae</taxon>
        <taxon>Nicrophorinae</taxon>
        <taxon>Nicrophorus</taxon>
    </lineage>
</organism>
<dbReference type="InterPro" id="IPR036236">
    <property type="entry name" value="Znf_C2H2_sf"/>
</dbReference>
<protein>
    <submittedName>
        <fullName evidence="12">Zinc finger protein 568-like</fullName>
    </submittedName>
</protein>
<evidence type="ECO:0000256" key="8">
    <source>
        <dbReference type="ARBA" id="ARBA00037948"/>
    </source>
</evidence>
<feature type="domain" description="C2H2-type" evidence="10">
    <location>
        <begin position="534"/>
        <end position="557"/>
    </location>
</feature>
<dbReference type="Pfam" id="PF00096">
    <property type="entry name" value="zf-C2H2"/>
    <property type="match status" value="5"/>
</dbReference>
<proteinExistence type="inferred from homology"/>
<dbReference type="InterPro" id="IPR050527">
    <property type="entry name" value="Snail/Krueppel_Znf"/>
</dbReference>
<evidence type="ECO:0000256" key="4">
    <source>
        <dbReference type="ARBA" id="ARBA00022771"/>
    </source>
</evidence>